<dbReference type="Gene3D" id="3.30.70.1490">
    <property type="entry name" value="Cysteine protease Prp"/>
    <property type="match status" value="1"/>
</dbReference>
<name>A0ABU0AUA0_9FIRM</name>
<comment type="similarity">
    <text evidence="5">Belongs to the Prp family.</text>
</comment>
<sequence length="113" mass="13014">MTEIVFFSSNNIFLGFEAKGHAYADNDSEEIVCAGISALTQTFYFSLLELLNFDESDIYDKQTDGYLMIRVNRKLADNEKVQLLFNSLKLGLDLIRMQFSENLKIEIQEVQND</sequence>
<dbReference type="CDD" id="cd16332">
    <property type="entry name" value="Prp-like"/>
    <property type="match status" value="1"/>
</dbReference>
<keyword evidence="1" id="KW-0690">Ribosome biogenesis</keyword>
<dbReference type="SUPFAM" id="SSF118010">
    <property type="entry name" value="TM1457-like"/>
    <property type="match status" value="1"/>
</dbReference>
<evidence type="ECO:0000256" key="5">
    <source>
        <dbReference type="ARBA" id="ARBA00044503"/>
    </source>
</evidence>
<evidence type="ECO:0000256" key="3">
    <source>
        <dbReference type="ARBA" id="ARBA00022801"/>
    </source>
</evidence>
<reference evidence="7 8" key="1">
    <citation type="submission" date="2023-07" db="EMBL/GenBank/DDBJ databases">
        <title>Genomic Encyclopedia of Type Strains, Phase IV (KMG-IV): sequencing the most valuable type-strain genomes for metagenomic binning, comparative biology and taxonomic classification.</title>
        <authorList>
            <person name="Goeker M."/>
        </authorList>
    </citation>
    <scope>NUCLEOTIDE SEQUENCE [LARGE SCALE GENOMIC DNA]</scope>
    <source>
        <strain evidence="7 8">DSM 22616</strain>
    </source>
</reference>
<dbReference type="PANTHER" id="PTHR39178">
    <property type="entry name" value="HYPOTHETICAL RIBOSOME-ASSOCIATED PROTEIN"/>
    <property type="match status" value="1"/>
</dbReference>
<keyword evidence="8" id="KW-1185">Reference proteome</keyword>
<gene>
    <name evidence="7" type="ORF">J2S72_000879</name>
</gene>
<evidence type="ECO:0000256" key="6">
    <source>
        <dbReference type="ARBA" id="ARBA00044538"/>
    </source>
</evidence>
<evidence type="ECO:0000256" key="4">
    <source>
        <dbReference type="ARBA" id="ARBA00022807"/>
    </source>
</evidence>
<dbReference type="PANTHER" id="PTHR39178:SF1">
    <property type="entry name" value="RIBOSOMAL-PROCESSING CYSTEINE PROTEASE PRP"/>
    <property type="match status" value="1"/>
</dbReference>
<evidence type="ECO:0000256" key="2">
    <source>
        <dbReference type="ARBA" id="ARBA00022670"/>
    </source>
</evidence>
<dbReference type="RefSeq" id="WP_023056154.1">
    <property type="nucleotide sequence ID" value="NZ_JAUSTN010000004.1"/>
</dbReference>
<keyword evidence="3" id="KW-0378">Hydrolase</keyword>
<accession>A0ABU0AUA0</accession>
<keyword evidence="2" id="KW-0645">Protease</keyword>
<protein>
    <recommendedName>
        <fullName evidence="6">Ribosomal processing cysteine protease Prp</fullName>
    </recommendedName>
</protein>
<dbReference type="Proteomes" id="UP001236559">
    <property type="component" value="Unassembled WGS sequence"/>
</dbReference>
<proteinExistence type="inferred from homology"/>
<keyword evidence="4" id="KW-0788">Thiol protease</keyword>
<evidence type="ECO:0000313" key="7">
    <source>
        <dbReference type="EMBL" id="MDQ0274858.1"/>
    </source>
</evidence>
<evidence type="ECO:0000313" key="8">
    <source>
        <dbReference type="Proteomes" id="UP001236559"/>
    </source>
</evidence>
<dbReference type="Pfam" id="PF04327">
    <property type="entry name" value="Peptidase_Prp"/>
    <property type="match status" value="1"/>
</dbReference>
<dbReference type="InterPro" id="IPR036764">
    <property type="entry name" value="Peptidase_Prp_sf"/>
</dbReference>
<dbReference type="InterPro" id="IPR007422">
    <property type="entry name" value="Peptidase_Prp"/>
</dbReference>
<dbReference type="EMBL" id="JAUSTN010000004">
    <property type="protein sequence ID" value="MDQ0274858.1"/>
    <property type="molecule type" value="Genomic_DNA"/>
</dbReference>
<organism evidence="7 8">
    <name type="scientific">Peptoniphilus koenoeneniae</name>
    <dbReference type="NCBI Taxonomy" id="507751"/>
    <lineage>
        <taxon>Bacteria</taxon>
        <taxon>Bacillati</taxon>
        <taxon>Bacillota</taxon>
        <taxon>Tissierellia</taxon>
        <taxon>Tissierellales</taxon>
        <taxon>Peptoniphilaceae</taxon>
        <taxon>Peptoniphilus</taxon>
    </lineage>
</organism>
<evidence type="ECO:0000256" key="1">
    <source>
        <dbReference type="ARBA" id="ARBA00022517"/>
    </source>
</evidence>
<comment type="caution">
    <text evidence="7">The sequence shown here is derived from an EMBL/GenBank/DDBJ whole genome shotgun (WGS) entry which is preliminary data.</text>
</comment>